<proteinExistence type="predicted"/>
<name>A0A523QHT8_UNCAE</name>
<evidence type="ECO:0000313" key="2">
    <source>
        <dbReference type="Proteomes" id="UP000320781"/>
    </source>
</evidence>
<dbReference type="Proteomes" id="UP000320781">
    <property type="component" value="Unassembled WGS sequence"/>
</dbReference>
<evidence type="ECO:0000313" key="1">
    <source>
        <dbReference type="EMBL" id="TES85106.1"/>
    </source>
</evidence>
<accession>A0A523QHT8</accession>
<sequence length="45" mass="4867">MKIAGVVSTKEAKFGPIIYKGDLEESIKKLAKLGYDGVEIASRDP</sequence>
<keyword evidence="1" id="KW-0413">Isomerase</keyword>
<protein>
    <submittedName>
        <fullName evidence="1">Sugar phosphate isomerase/epimerase</fullName>
    </submittedName>
</protein>
<feature type="non-terminal residue" evidence="1">
    <location>
        <position position="45"/>
    </location>
</feature>
<dbReference type="Gene3D" id="3.20.20.150">
    <property type="entry name" value="Divalent-metal-dependent TIM barrel enzymes"/>
    <property type="match status" value="1"/>
</dbReference>
<dbReference type="AlphaFoldDB" id="A0A523QHT8"/>
<dbReference type="EMBL" id="SOKU01000256">
    <property type="protein sequence ID" value="TES85106.1"/>
    <property type="molecule type" value="Genomic_DNA"/>
</dbReference>
<comment type="caution">
    <text evidence="1">The sequence shown here is derived from an EMBL/GenBank/DDBJ whole genome shotgun (WGS) entry which is preliminary data.</text>
</comment>
<gene>
    <name evidence="1" type="ORF">E3J95_05235</name>
</gene>
<organism evidence="1 2">
    <name type="scientific">Aerophobetes bacterium</name>
    <dbReference type="NCBI Taxonomy" id="2030807"/>
    <lineage>
        <taxon>Bacteria</taxon>
        <taxon>Candidatus Aerophobota</taxon>
    </lineage>
</organism>
<dbReference type="GO" id="GO:0016853">
    <property type="term" value="F:isomerase activity"/>
    <property type="evidence" value="ECO:0007669"/>
    <property type="project" value="UniProtKB-KW"/>
</dbReference>
<reference evidence="1 2" key="1">
    <citation type="submission" date="2019-03" db="EMBL/GenBank/DDBJ databases">
        <title>Metabolic potential of uncultured bacteria and archaea associated with petroleum seepage in deep-sea sediments.</title>
        <authorList>
            <person name="Dong X."/>
            <person name="Hubert C."/>
        </authorList>
    </citation>
    <scope>NUCLEOTIDE SEQUENCE [LARGE SCALE GENOMIC DNA]</scope>
    <source>
        <strain evidence="1">E44_bin92</strain>
    </source>
</reference>